<feature type="transmembrane region" description="Helical" evidence="8">
    <location>
        <begin position="94"/>
        <end position="114"/>
    </location>
</feature>
<dbReference type="GO" id="GO:0016567">
    <property type="term" value="P:protein ubiquitination"/>
    <property type="evidence" value="ECO:0007669"/>
    <property type="project" value="InterPro"/>
</dbReference>
<keyword evidence="3" id="KW-0677">Repeat</keyword>
<feature type="transmembrane region" description="Helical" evidence="8">
    <location>
        <begin position="47"/>
        <end position="74"/>
    </location>
</feature>
<keyword evidence="12" id="KW-1185">Reference proteome</keyword>
<dbReference type="Gene3D" id="3.30.40.10">
    <property type="entry name" value="Zinc/RING finger domain, C3HC4 (zinc finger)"/>
    <property type="match status" value="1"/>
</dbReference>
<protein>
    <recommendedName>
        <fullName evidence="13">RING-type domain-containing protein</fullName>
    </recommendedName>
</protein>
<evidence type="ECO:0000313" key="12">
    <source>
        <dbReference type="Proteomes" id="UP000243579"/>
    </source>
</evidence>
<keyword evidence="8" id="KW-0812">Transmembrane</keyword>
<proteinExistence type="predicted"/>
<keyword evidence="2" id="KW-0479">Metal-binding</keyword>
<dbReference type="Proteomes" id="UP000243579">
    <property type="component" value="Unassembled WGS sequence"/>
</dbReference>
<dbReference type="InterPro" id="IPR001841">
    <property type="entry name" value="Znf_RING"/>
</dbReference>
<keyword evidence="8" id="KW-0472">Membrane</keyword>
<keyword evidence="8" id="KW-1133">Transmembrane helix</keyword>
<accession>A0A1V9Y6C2</accession>
<feature type="domain" description="RING-type" evidence="10">
    <location>
        <begin position="139"/>
        <end position="321"/>
    </location>
</feature>
<evidence type="ECO:0000256" key="7">
    <source>
        <dbReference type="PROSITE-ProRule" id="PRU00175"/>
    </source>
</evidence>
<feature type="transmembrane region" description="Helical" evidence="8">
    <location>
        <begin position="16"/>
        <end position="35"/>
    </location>
</feature>
<dbReference type="CDD" id="cd20335">
    <property type="entry name" value="BRcat_RBR"/>
    <property type="match status" value="1"/>
</dbReference>
<evidence type="ECO:0000256" key="3">
    <source>
        <dbReference type="ARBA" id="ARBA00022737"/>
    </source>
</evidence>
<comment type="caution">
    <text evidence="11">The sequence shown here is derived from an EMBL/GenBank/DDBJ whole genome shotgun (WGS) entry which is preliminary data.</text>
</comment>
<evidence type="ECO:0000313" key="11">
    <source>
        <dbReference type="EMBL" id="OQR81275.1"/>
    </source>
</evidence>
<keyword evidence="4 7" id="KW-0863">Zinc-finger</keyword>
<feature type="domain" description="RING-type" evidence="9">
    <location>
        <begin position="143"/>
        <end position="191"/>
    </location>
</feature>
<dbReference type="GO" id="GO:0008270">
    <property type="term" value="F:zinc ion binding"/>
    <property type="evidence" value="ECO:0007669"/>
    <property type="project" value="UniProtKB-KW"/>
</dbReference>
<evidence type="ECO:0000256" key="1">
    <source>
        <dbReference type="ARBA" id="ARBA00022679"/>
    </source>
</evidence>
<gene>
    <name evidence="11" type="ORF">ACHHYP_16522</name>
</gene>
<keyword evidence="5" id="KW-0833">Ubl conjugation pathway</keyword>
<evidence type="ECO:0000256" key="6">
    <source>
        <dbReference type="ARBA" id="ARBA00022833"/>
    </source>
</evidence>
<dbReference type="EMBL" id="JNBR01002825">
    <property type="protein sequence ID" value="OQR81275.1"/>
    <property type="molecule type" value="Genomic_DNA"/>
</dbReference>
<dbReference type="GO" id="GO:0004842">
    <property type="term" value="F:ubiquitin-protein transferase activity"/>
    <property type="evidence" value="ECO:0007669"/>
    <property type="project" value="InterPro"/>
</dbReference>
<dbReference type="OrthoDB" id="1431934at2759"/>
<reference evidence="11 12" key="1">
    <citation type="journal article" date="2014" name="Genome Biol. Evol.">
        <title>The secreted proteins of Achlya hypogyna and Thraustotheca clavata identify the ancestral oomycete secretome and reveal gene acquisitions by horizontal gene transfer.</title>
        <authorList>
            <person name="Misner I."/>
            <person name="Blouin N."/>
            <person name="Leonard G."/>
            <person name="Richards T.A."/>
            <person name="Lane C.E."/>
        </authorList>
    </citation>
    <scope>NUCLEOTIDE SEQUENCE [LARGE SCALE GENOMIC DNA]</scope>
    <source>
        <strain evidence="11 12">ATCC 48635</strain>
    </source>
</reference>
<dbReference type="InterPro" id="IPR044066">
    <property type="entry name" value="TRIAD_supradom"/>
</dbReference>
<dbReference type="InterPro" id="IPR013083">
    <property type="entry name" value="Znf_RING/FYVE/PHD"/>
</dbReference>
<evidence type="ECO:0000256" key="5">
    <source>
        <dbReference type="ARBA" id="ARBA00022786"/>
    </source>
</evidence>
<dbReference type="PANTHER" id="PTHR11685">
    <property type="entry name" value="RBR FAMILY RING FINGER AND IBR DOMAIN-CONTAINING"/>
    <property type="match status" value="1"/>
</dbReference>
<evidence type="ECO:0000259" key="9">
    <source>
        <dbReference type="PROSITE" id="PS50089"/>
    </source>
</evidence>
<dbReference type="SUPFAM" id="SSF57850">
    <property type="entry name" value="RING/U-box"/>
    <property type="match status" value="2"/>
</dbReference>
<keyword evidence="1" id="KW-0808">Transferase</keyword>
<evidence type="ECO:0000259" key="10">
    <source>
        <dbReference type="PROSITE" id="PS51873"/>
    </source>
</evidence>
<dbReference type="AlphaFoldDB" id="A0A1V9Y6C2"/>
<keyword evidence="6" id="KW-0862">Zinc</keyword>
<evidence type="ECO:0000256" key="2">
    <source>
        <dbReference type="ARBA" id="ARBA00022723"/>
    </source>
</evidence>
<organism evidence="11 12">
    <name type="scientific">Achlya hypogyna</name>
    <name type="common">Oomycete</name>
    <name type="synonym">Protoachlya hypogyna</name>
    <dbReference type="NCBI Taxonomy" id="1202772"/>
    <lineage>
        <taxon>Eukaryota</taxon>
        <taxon>Sar</taxon>
        <taxon>Stramenopiles</taxon>
        <taxon>Oomycota</taxon>
        <taxon>Saprolegniomycetes</taxon>
        <taxon>Saprolegniales</taxon>
        <taxon>Achlyaceae</taxon>
        <taxon>Achlya</taxon>
    </lineage>
</organism>
<dbReference type="STRING" id="1202772.A0A1V9Y6C2"/>
<evidence type="ECO:0000256" key="4">
    <source>
        <dbReference type="ARBA" id="ARBA00022771"/>
    </source>
</evidence>
<dbReference type="PROSITE" id="PS50089">
    <property type="entry name" value="ZF_RING_2"/>
    <property type="match status" value="1"/>
</dbReference>
<name>A0A1V9Y6C2_ACHHY</name>
<dbReference type="InterPro" id="IPR031127">
    <property type="entry name" value="E3_UB_ligase_RBR"/>
</dbReference>
<sequence>MLPFAAAKGLTPSSPAIVAGAVVLYILYCALAYFVTFELCANRLKPLLFTGAAGDVVVAVVKLGYVLVGVPTVYRHITSAEEGPDHAPRLDTALVLLAPWGLLLGAAYVASLPLQSLHSLFVRPPSATIDDVSKVEYRVMTECKVCLEYFSDEKLAKYCDECTTPCCIDCFNSYVENKITANEALGCPGCRLPLAPRVWTDVLTPTTRLNCADARLAQDRRQRCPRCDACVTKPSKLRRRRVHCAACQATFCVDCGKTYHLLPTCRDKAFERFARTDDVKRCPGCCRFVQKEPGSCDRVTCIKCCHSFDWSTILSFEATRP</sequence>
<dbReference type="PROSITE" id="PS51873">
    <property type="entry name" value="TRIAD"/>
    <property type="match status" value="1"/>
</dbReference>
<evidence type="ECO:0008006" key="13">
    <source>
        <dbReference type="Google" id="ProtNLM"/>
    </source>
</evidence>
<evidence type="ECO:0000256" key="8">
    <source>
        <dbReference type="SAM" id="Phobius"/>
    </source>
</evidence>